<proteinExistence type="inferred from homology"/>
<dbReference type="Proteomes" id="UP000033475">
    <property type="component" value="Unassembled WGS sequence"/>
</dbReference>
<dbReference type="Gene3D" id="2.60.40.550">
    <property type="entry name" value="Ecotin"/>
    <property type="match status" value="1"/>
</dbReference>
<dbReference type="AlphaFoldDB" id="A0A0F3MRG4"/>
<dbReference type="InterPro" id="IPR036198">
    <property type="entry name" value="Ecotin_sf"/>
</dbReference>
<dbReference type="Pfam" id="PF03974">
    <property type="entry name" value="Ecotin"/>
    <property type="match status" value="1"/>
</dbReference>
<comment type="similarity">
    <text evidence="1">Belongs to the protease inhibitor I11 (ecotin) family.</text>
</comment>
<comment type="caution">
    <text evidence="2">The sequence shown here is derived from an EMBL/GenBank/DDBJ whole genome shotgun (WGS) entry which is preliminary data.</text>
</comment>
<dbReference type="GO" id="GO:0004867">
    <property type="term" value="F:serine-type endopeptidase inhibitor activity"/>
    <property type="evidence" value="ECO:0007669"/>
    <property type="project" value="InterPro"/>
</dbReference>
<dbReference type="SUPFAM" id="SSF49772">
    <property type="entry name" value="Ecotin, trypsin inhibitor"/>
    <property type="match status" value="1"/>
</dbReference>
<sequence>MQATKNAMKDCNRVWFGGKLETKTLEGWGYNYYIIDQVSDQPASTMMACPGIKATIKPVSVFLGDETFLRYNSKLPIVVYAPKEVELHYVIWHQNDIINSAKEG</sequence>
<evidence type="ECO:0000313" key="3">
    <source>
        <dbReference type="Proteomes" id="UP000033475"/>
    </source>
</evidence>
<dbReference type="InterPro" id="IPR005658">
    <property type="entry name" value="Prot_inh_ecotin"/>
</dbReference>
<dbReference type="PANTHER" id="PTHR35890">
    <property type="match status" value="1"/>
</dbReference>
<accession>A0A0F3MRG4</accession>
<gene>
    <name evidence="2" type="ORF">RFEPED_0614</name>
</gene>
<dbReference type="PANTHER" id="PTHR35890:SF3">
    <property type="entry name" value="ECOTIN"/>
    <property type="match status" value="1"/>
</dbReference>
<dbReference type="PATRIC" id="fig|1359196.3.peg.596"/>
<evidence type="ECO:0000256" key="1">
    <source>
        <dbReference type="ARBA" id="ARBA00010558"/>
    </source>
</evidence>
<organism evidence="2 3">
    <name type="scientific">Rickettsia felis str. Pedreira</name>
    <dbReference type="NCBI Taxonomy" id="1359196"/>
    <lineage>
        <taxon>Bacteria</taxon>
        <taxon>Pseudomonadati</taxon>
        <taxon>Pseudomonadota</taxon>
        <taxon>Alphaproteobacteria</taxon>
        <taxon>Rickettsiales</taxon>
        <taxon>Rickettsiaceae</taxon>
        <taxon>Rickettsieae</taxon>
        <taxon>Rickettsia</taxon>
        <taxon>spotted fever group</taxon>
    </lineage>
</organism>
<name>A0A0F3MRG4_RICFI</name>
<dbReference type="EMBL" id="LANQ01000001">
    <property type="protein sequence ID" value="KJV58236.1"/>
    <property type="molecule type" value="Genomic_DNA"/>
</dbReference>
<evidence type="ECO:0000313" key="2">
    <source>
        <dbReference type="EMBL" id="KJV58236.1"/>
    </source>
</evidence>
<reference evidence="2 3" key="1">
    <citation type="submission" date="2015-01" db="EMBL/GenBank/DDBJ databases">
        <title>Genome Sequencing of Rickettsiales.</title>
        <authorList>
            <person name="Daugherty S.C."/>
            <person name="Su Q."/>
            <person name="Abolude K."/>
            <person name="Beier-Sexton M."/>
            <person name="Carlyon J.A."/>
            <person name="Carter R."/>
            <person name="Day N.P."/>
            <person name="Dumler S.J."/>
            <person name="Dyachenko V."/>
            <person name="Godinez A."/>
            <person name="Kurtti T.J."/>
            <person name="Lichay M."/>
            <person name="Mullins K.E."/>
            <person name="Ott S."/>
            <person name="Pappas-Brown V."/>
            <person name="Paris D.H."/>
            <person name="Patel P."/>
            <person name="Richards A.L."/>
            <person name="Sadzewicz L."/>
            <person name="Sears K."/>
            <person name="Seidman D."/>
            <person name="Sengamalay N."/>
            <person name="Stenos J."/>
            <person name="Tallon L.J."/>
            <person name="Vincent G."/>
            <person name="Fraser C.M."/>
            <person name="Munderloh U."/>
            <person name="Dunning-Hotopp J.C."/>
        </authorList>
    </citation>
    <scope>NUCLEOTIDE SEQUENCE [LARGE SCALE GENOMIC DNA]</scope>
    <source>
        <strain evidence="2 3">Pedreira</strain>
    </source>
</reference>
<protein>
    <submittedName>
        <fullName evidence="2">Ecotin family protein</fullName>
    </submittedName>
</protein>